<evidence type="ECO:0000259" key="2">
    <source>
        <dbReference type="Pfam" id="PF17829"/>
    </source>
</evidence>
<dbReference type="Gene3D" id="3.20.20.520">
    <property type="entry name" value="Glycosyl hydrolase family 115"/>
    <property type="match status" value="1"/>
</dbReference>
<accession>A0ABX2GI17</accession>
<dbReference type="InterPro" id="IPR029018">
    <property type="entry name" value="Hex-like_dom2"/>
</dbReference>
<evidence type="ECO:0000313" key="3">
    <source>
        <dbReference type="EMBL" id="NSE17843.1"/>
    </source>
</evidence>
<feature type="domain" description="Gylcosyl hydrolase 115 C-terminal" evidence="2">
    <location>
        <begin position="779"/>
        <end position="956"/>
    </location>
</feature>
<reference evidence="3 4" key="1">
    <citation type="journal article" date="2020" name="Cell Host Microbe">
        <title>Functional and Genomic Variation between Human-Derived Isolates of Lachnospiraceae Reveals Inter- and Intra-Species Diversity.</title>
        <authorList>
            <person name="Sorbara M.T."/>
            <person name="Littmann E.R."/>
            <person name="Fontana E."/>
            <person name="Moody T.U."/>
            <person name="Kohout C.E."/>
            <person name="Gjonbalaj M."/>
            <person name="Eaton V."/>
            <person name="Seok R."/>
            <person name="Leiner I.M."/>
            <person name="Pamer E.G."/>
        </authorList>
    </citation>
    <scope>NUCLEOTIDE SEQUENCE [LARGE SCALE GENOMIC DNA]</scope>
    <source>
        <strain evidence="3 4">MSK.14.54</strain>
    </source>
</reference>
<dbReference type="Gene3D" id="2.60.120.1620">
    <property type="match status" value="1"/>
</dbReference>
<sequence length="965" mass="111159">MRICLEQSAFPGVIRVTEKVAHDVELVSGKKPQILVEKEIPETLESSGEDWTIIAATKGKSSFLKKLEEAGSAELKELEQKRECYAWIFPEIKNRTKSNLLVIAGSDKRGTIYGLFHLSEMLGVSPFVDWCGLMPPKQEKIELREDMACISKEPSVRYRGFFINDEWPAFGNWCNHNFGGFNAKAYDHVFELLLRLKGNYLWPAMWSARFADDGPDLLNAELADEYGIIMGMSHHEPCLRQGEEYKYLRGKNSVYGDAWNFRTNREGITKFWEDGLKRSGKFENVITVGMRGEADTAIMGKNATLEDNIQLLRDVLKTQKKLIQERVNPDLTKVPRMIALYKEVEEFFYGNEKTKGLMGAEELEDVILMLCDDNYGNLRTLPTEEMRKHAGGYGMYYHLDYHGWPVSYEWINSSYLPKIWEQMSMAYDFGVRELWMVNVGDIATQEFPLSFFLDMAYDFDRWGSRALNCTQEYTRKWVRQQFGSVEEETQDTIADILEQYTKIIHRRRPEALNPETYHPVQEKESSRIFEEEEQLLKKLQDVYETIEKTNPQNLSAFIALVYYPAFGTMNLVKMQILAGWNHYYANLGAVCANDYGDEVERCMEQDRKAVEMYHQMDQGRWYGMGMSQHIGFTHWNEDECRNPVVMRVIPLKKRSILVAADGTAQHAEGSPWLDNTMKLKDFLNPDCTRASVTLYSRSDLKAEYKVLKKPGWLSVEPMEGWLDGVSQKKVRLNLTLIKQRLPETNQDTIQDSLEIATPEGKCEITVPVYTGNLQDKKNVFVDTMGYLSIEAAHYVNSVPGNYKDRQVKFENLQGYGKTNSAMKAFPSDACTVPGQDAPYLEYQFVLEESGTYEAEFYMQPSNPVTRENQLLYAVRINEEMTETVNAVEKDYQVGDQAEKWAEGVLSQIRRQTVSIKCRAGFNTLRVYHVTPGFVLEKIVIYPMGEKPEESYLGPAETYHGRQEEK</sequence>
<evidence type="ECO:0000313" key="4">
    <source>
        <dbReference type="Proteomes" id="UP000768180"/>
    </source>
</evidence>
<evidence type="ECO:0000256" key="1">
    <source>
        <dbReference type="ARBA" id="ARBA00022801"/>
    </source>
</evidence>
<dbReference type="Pfam" id="PF15979">
    <property type="entry name" value="Glyco_hydro_115"/>
    <property type="match status" value="1"/>
</dbReference>
<protein>
    <submittedName>
        <fullName evidence="3">Alpha-glucuronidase</fullName>
    </submittedName>
</protein>
<keyword evidence="4" id="KW-1185">Reference proteome</keyword>
<dbReference type="RefSeq" id="WP_118595809.1">
    <property type="nucleotide sequence ID" value="NZ_DAWEMV010000006.1"/>
</dbReference>
<dbReference type="PANTHER" id="PTHR37842:SF2">
    <property type="entry name" value="GYLCOSYL HYDROLASE 115 C-TERMINAL DOMAIN-CONTAINING PROTEIN"/>
    <property type="match status" value="1"/>
</dbReference>
<proteinExistence type="predicted"/>
<dbReference type="InterPro" id="IPR042301">
    <property type="entry name" value="GH115_sf"/>
</dbReference>
<dbReference type="Pfam" id="PF17829">
    <property type="entry name" value="GH115_C"/>
    <property type="match status" value="1"/>
</dbReference>
<dbReference type="Proteomes" id="UP000768180">
    <property type="component" value="Unassembled WGS sequence"/>
</dbReference>
<dbReference type="Gene3D" id="3.30.379.10">
    <property type="entry name" value="Chitobiase/beta-hexosaminidase domain 2-like"/>
    <property type="match status" value="1"/>
</dbReference>
<dbReference type="SUPFAM" id="SSF55545">
    <property type="entry name" value="beta-N-acetylhexosaminidase-like domain"/>
    <property type="match status" value="1"/>
</dbReference>
<dbReference type="InterPro" id="IPR041437">
    <property type="entry name" value="GH115_C"/>
</dbReference>
<dbReference type="Gene3D" id="1.20.58.2150">
    <property type="match status" value="1"/>
</dbReference>
<organism evidence="3 4">
    <name type="scientific">Fusicatenibacter saccharivorans</name>
    <dbReference type="NCBI Taxonomy" id="1150298"/>
    <lineage>
        <taxon>Bacteria</taxon>
        <taxon>Bacillati</taxon>
        <taxon>Bacillota</taxon>
        <taxon>Clostridia</taxon>
        <taxon>Lachnospirales</taxon>
        <taxon>Lachnospiraceae</taxon>
        <taxon>Fusicatenibacter</taxon>
    </lineage>
</organism>
<comment type="caution">
    <text evidence="3">The sequence shown here is derived from an EMBL/GenBank/DDBJ whole genome shotgun (WGS) entry which is preliminary data.</text>
</comment>
<gene>
    <name evidence="3" type="ORF">G5B05_15960</name>
</gene>
<name>A0ABX2GI17_9FIRM</name>
<dbReference type="PANTHER" id="PTHR37842">
    <property type="match status" value="1"/>
</dbReference>
<dbReference type="EMBL" id="JAAITQ010000051">
    <property type="protein sequence ID" value="NSE17843.1"/>
    <property type="molecule type" value="Genomic_DNA"/>
</dbReference>
<dbReference type="GeneID" id="79854659"/>
<dbReference type="InterPro" id="IPR031924">
    <property type="entry name" value="GH115"/>
</dbReference>
<keyword evidence="1" id="KW-0378">Hydrolase</keyword>